<evidence type="ECO:0000313" key="5">
    <source>
        <dbReference type="Proteomes" id="UP001054892"/>
    </source>
</evidence>
<evidence type="ECO:0000256" key="1">
    <source>
        <dbReference type="SAM" id="MobiDB-lite"/>
    </source>
</evidence>
<keyword evidence="5" id="KW-1185">Reference proteome</keyword>
<gene>
    <name evidence="2" type="ORF">TUM18999_60700</name>
    <name evidence="3" type="ORF">TUM20286_22340</name>
</gene>
<evidence type="ECO:0000313" key="4">
    <source>
        <dbReference type="Proteomes" id="UP000509383"/>
    </source>
</evidence>
<sequence>MPRHHAQRFDEPAIDSKTRRKLEDQRRMQFRRAIEERAEQRRLLADLDGYPDLIAINYLLSSTAERRRTSGKAC</sequence>
<dbReference type="KEGG" id="ptw:TUM18999_60700"/>
<dbReference type="NCBIfam" id="NF046101">
    <property type="entry name" value="PA3496_fam"/>
    <property type="match status" value="1"/>
</dbReference>
<dbReference type="EMBL" id="BQKM01000004">
    <property type="protein sequence ID" value="GJN52482.1"/>
    <property type="molecule type" value="Genomic_DNA"/>
</dbReference>
<evidence type="ECO:0000313" key="2">
    <source>
        <dbReference type="EMBL" id="BCG27879.1"/>
    </source>
</evidence>
<proteinExistence type="predicted"/>
<evidence type="ECO:0000313" key="3">
    <source>
        <dbReference type="EMBL" id="GJN52482.1"/>
    </source>
</evidence>
<protein>
    <submittedName>
        <fullName evidence="2">Uncharacterized protein</fullName>
    </submittedName>
</protein>
<feature type="region of interest" description="Disordered" evidence="1">
    <location>
        <begin position="1"/>
        <end position="21"/>
    </location>
</feature>
<name>A0A6J4EEU8_9PSED</name>
<dbReference type="RefSeq" id="WP_173178172.1">
    <property type="nucleotide sequence ID" value="NZ_AP023189.1"/>
</dbReference>
<dbReference type="Proteomes" id="UP001054892">
    <property type="component" value="Unassembled WGS sequence"/>
</dbReference>
<feature type="compositionally biased region" description="Basic and acidic residues" evidence="1">
    <location>
        <begin position="7"/>
        <end position="21"/>
    </location>
</feature>
<organism evidence="2 4">
    <name type="scientific">Pseudomonas tohonis</name>
    <dbReference type="NCBI Taxonomy" id="2725477"/>
    <lineage>
        <taxon>Bacteria</taxon>
        <taxon>Pseudomonadati</taxon>
        <taxon>Pseudomonadota</taxon>
        <taxon>Gammaproteobacteria</taxon>
        <taxon>Pseudomonadales</taxon>
        <taxon>Pseudomonadaceae</taxon>
        <taxon>Pseudomonas</taxon>
    </lineage>
</organism>
<dbReference type="Proteomes" id="UP000509383">
    <property type="component" value="Chromosome"/>
</dbReference>
<accession>A0A6J4EEU8</accession>
<dbReference type="AlphaFoldDB" id="A0A6J4EEU8"/>
<reference evidence="2 4" key="1">
    <citation type="submission" date="2020-05" db="EMBL/GenBank/DDBJ databases">
        <title>Characterization of novel class B3 metallo-beta-lactamase from novel Pseudomonas species.</title>
        <authorList>
            <person name="Yamada K."/>
            <person name="Aoki K."/>
            <person name="Ishii Y."/>
        </authorList>
    </citation>
    <scope>NUCLEOTIDE SEQUENCE [LARGE SCALE GENOMIC DNA]</scope>
    <source>
        <strain evidence="2 4">TUM18999</strain>
        <strain evidence="3 5">TUM20286</strain>
    </source>
</reference>
<dbReference type="EMBL" id="AP023189">
    <property type="protein sequence ID" value="BCG27879.1"/>
    <property type="molecule type" value="Genomic_DNA"/>
</dbReference>
<dbReference type="InterPro" id="IPR058059">
    <property type="entry name" value="PA3496-like"/>
</dbReference>